<gene>
    <name evidence="1" type="ORF">GL300_21920</name>
</gene>
<sequence>MDHKLHQRLDASELTDAVLSGATIYGPGDETVGTVSHLHGSGAEAQAIVDVGGFLGLGAKPVALGVSQIDFMRDEGGTVHGVTHHNKEALKALPEHHH</sequence>
<dbReference type="SUPFAM" id="SSF50346">
    <property type="entry name" value="PRC-barrel domain"/>
    <property type="match status" value="1"/>
</dbReference>
<accession>A0A844HRS2</accession>
<dbReference type="InterPro" id="IPR011033">
    <property type="entry name" value="PRC_barrel-like_sf"/>
</dbReference>
<evidence type="ECO:0000313" key="2">
    <source>
        <dbReference type="Proteomes" id="UP000449846"/>
    </source>
</evidence>
<protein>
    <submittedName>
        <fullName evidence="1">PRC-barrel domain containing protein</fullName>
    </submittedName>
</protein>
<proteinExistence type="predicted"/>
<organism evidence="1 2">
    <name type="scientific">Paracoccus litorisediminis</name>
    <dbReference type="NCBI Taxonomy" id="2006130"/>
    <lineage>
        <taxon>Bacteria</taxon>
        <taxon>Pseudomonadati</taxon>
        <taxon>Pseudomonadota</taxon>
        <taxon>Alphaproteobacteria</taxon>
        <taxon>Rhodobacterales</taxon>
        <taxon>Paracoccaceae</taxon>
        <taxon>Paracoccus</taxon>
    </lineage>
</organism>
<dbReference type="OrthoDB" id="7876889at2"/>
<dbReference type="EMBL" id="WMIG01000021">
    <property type="protein sequence ID" value="MTH61859.1"/>
    <property type="molecule type" value="Genomic_DNA"/>
</dbReference>
<evidence type="ECO:0000313" key="1">
    <source>
        <dbReference type="EMBL" id="MTH61859.1"/>
    </source>
</evidence>
<reference evidence="1 2" key="1">
    <citation type="submission" date="2019-11" db="EMBL/GenBank/DDBJ databases">
        <authorList>
            <person name="Dong K."/>
        </authorList>
    </citation>
    <scope>NUCLEOTIDE SEQUENCE [LARGE SCALE GENOMIC DNA]</scope>
    <source>
        <strain evidence="1 2">NBRC 112902</strain>
    </source>
</reference>
<keyword evidence="2" id="KW-1185">Reference proteome</keyword>
<dbReference type="RefSeq" id="WP_155041810.1">
    <property type="nucleotide sequence ID" value="NZ_WMIG01000021.1"/>
</dbReference>
<dbReference type="AlphaFoldDB" id="A0A844HRS2"/>
<dbReference type="Gene3D" id="2.30.30.240">
    <property type="entry name" value="PRC-barrel domain"/>
    <property type="match status" value="1"/>
</dbReference>
<dbReference type="Proteomes" id="UP000449846">
    <property type="component" value="Unassembled WGS sequence"/>
</dbReference>
<comment type="caution">
    <text evidence="1">The sequence shown here is derived from an EMBL/GenBank/DDBJ whole genome shotgun (WGS) entry which is preliminary data.</text>
</comment>
<name>A0A844HRS2_9RHOB</name>